<evidence type="ECO:0000313" key="2">
    <source>
        <dbReference type="Proteomes" id="UP000092583"/>
    </source>
</evidence>
<proteinExistence type="predicted"/>
<dbReference type="PRINTS" id="PR00081">
    <property type="entry name" value="GDHRDH"/>
</dbReference>
<dbReference type="InterPro" id="IPR036291">
    <property type="entry name" value="NAD(P)-bd_dom_sf"/>
</dbReference>
<dbReference type="Pfam" id="PF00106">
    <property type="entry name" value="adh_short"/>
    <property type="match status" value="1"/>
</dbReference>
<accession>A0A1B9IZ57</accession>
<sequence length="239" mass="25716">MSTTVFVSGGNRGIGLGLVQKYAARENYTVVATARDPSRMPDVKVGAGSKVIVIKMDQAKKGGCVEAIEEAKSKGITQFDIVICSAATLLVEGYAPLRNVPLDVFEEHWRVNVLGFLAVFQATVPLIRKGGKFIFISSGSATIDQVPRGYEVTYGISKSGASYLGHFAHYEEPDLIVFPLDPGWTQTDMGNASAKNAGVDAPPLTIDESTSGMIKVIDEATRKTHGGKQMRYDGGQNKW</sequence>
<reference evidence="2" key="2">
    <citation type="submission" date="2013-12" db="EMBL/GenBank/DDBJ databases">
        <title>Evolution of pathogenesis and genome organization in the Tremellales.</title>
        <authorList>
            <person name="Cuomo C."/>
            <person name="Litvintseva A."/>
            <person name="Heitman J."/>
            <person name="Chen Y."/>
            <person name="Sun S."/>
            <person name="Springer D."/>
            <person name="Dromer F."/>
            <person name="Young S."/>
            <person name="Zeng Q."/>
            <person name="Chapman S."/>
            <person name="Gujja S."/>
            <person name="Saif S."/>
            <person name="Birren B."/>
        </authorList>
    </citation>
    <scope>NUCLEOTIDE SEQUENCE [LARGE SCALE GENOMIC DNA]</scope>
    <source>
        <strain evidence="2">CBS 10435</strain>
    </source>
</reference>
<evidence type="ECO:0008006" key="3">
    <source>
        <dbReference type="Google" id="ProtNLM"/>
    </source>
</evidence>
<evidence type="ECO:0000313" key="1">
    <source>
        <dbReference type="EMBL" id="OCF60694.1"/>
    </source>
</evidence>
<dbReference type="AlphaFoldDB" id="A0A1B9IZ57"/>
<organism evidence="1 2">
    <name type="scientific">Kwoniella mangroviensis CBS 10435</name>
    <dbReference type="NCBI Taxonomy" id="1331196"/>
    <lineage>
        <taxon>Eukaryota</taxon>
        <taxon>Fungi</taxon>
        <taxon>Dikarya</taxon>
        <taxon>Basidiomycota</taxon>
        <taxon>Agaricomycotina</taxon>
        <taxon>Tremellomycetes</taxon>
        <taxon>Tremellales</taxon>
        <taxon>Cryptococcaceae</taxon>
        <taxon>Kwoniella</taxon>
    </lineage>
</organism>
<dbReference type="GO" id="GO:0016616">
    <property type="term" value="F:oxidoreductase activity, acting on the CH-OH group of donors, NAD or NADP as acceptor"/>
    <property type="evidence" value="ECO:0007669"/>
    <property type="project" value="TreeGrafter"/>
</dbReference>
<dbReference type="InterPro" id="IPR002347">
    <property type="entry name" value="SDR_fam"/>
</dbReference>
<dbReference type="PANTHER" id="PTHR45458">
    <property type="entry name" value="SHORT-CHAIN DEHYDROGENASE/REDUCTASE SDR"/>
    <property type="match status" value="1"/>
</dbReference>
<dbReference type="Proteomes" id="UP000092583">
    <property type="component" value="Unassembled WGS sequence"/>
</dbReference>
<dbReference type="SUPFAM" id="SSF51735">
    <property type="entry name" value="NAD(P)-binding Rossmann-fold domains"/>
    <property type="match status" value="1"/>
</dbReference>
<protein>
    <recommendedName>
        <fullName evidence="3">Cytoplasmic protein</fullName>
    </recommendedName>
</protein>
<dbReference type="EMBL" id="KI669459">
    <property type="protein sequence ID" value="OCF60694.1"/>
    <property type="molecule type" value="Genomic_DNA"/>
</dbReference>
<reference evidence="1 2" key="1">
    <citation type="submission" date="2013-07" db="EMBL/GenBank/DDBJ databases">
        <title>The Genome Sequence of Kwoniella mangroviensis CBS10435.</title>
        <authorList>
            <consortium name="The Broad Institute Genome Sequencing Platform"/>
            <person name="Cuomo C."/>
            <person name="Litvintseva A."/>
            <person name="Chen Y."/>
            <person name="Heitman J."/>
            <person name="Sun S."/>
            <person name="Springer D."/>
            <person name="Dromer F."/>
            <person name="Young S.K."/>
            <person name="Zeng Q."/>
            <person name="Gargeya S."/>
            <person name="Fitzgerald M."/>
            <person name="Abouelleil A."/>
            <person name="Alvarado L."/>
            <person name="Berlin A.M."/>
            <person name="Chapman S.B."/>
            <person name="Dewar J."/>
            <person name="Goldberg J."/>
            <person name="Griggs A."/>
            <person name="Gujja S."/>
            <person name="Hansen M."/>
            <person name="Howarth C."/>
            <person name="Imamovic A."/>
            <person name="Larimer J."/>
            <person name="McCowan C."/>
            <person name="Murphy C."/>
            <person name="Pearson M."/>
            <person name="Priest M."/>
            <person name="Roberts A."/>
            <person name="Saif S."/>
            <person name="Shea T."/>
            <person name="Sykes S."/>
            <person name="Wortman J."/>
            <person name="Nusbaum C."/>
            <person name="Birren B."/>
        </authorList>
    </citation>
    <scope>NUCLEOTIDE SEQUENCE [LARGE SCALE GENOMIC DNA]</scope>
    <source>
        <strain evidence="1 2">CBS 10435</strain>
    </source>
</reference>
<keyword evidence="2" id="KW-1185">Reference proteome</keyword>
<dbReference type="InterPro" id="IPR052184">
    <property type="entry name" value="SDR_enzymes"/>
</dbReference>
<dbReference type="PANTHER" id="PTHR45458:SF3">
    <property type="entry name" value="CHAIN DEHYDROGENASE (ATSC), PUTATIVE-RELATED"/>
    <property type="match status" value="1"/>
</dbReference>
<dbReference type="Gene3D" id="3.40.50.720">
    <property type="entry name" value="NAD(P)-binding Rossmann-like Domain"/>
    <property type="match status" value="1"/>
</dbReference>
<gene>
    <name evidence="1" type="ORF">L486_00331</name>
</gene>
<name>A0A1B9IZ57_9TREE</name>
<dbReference type="OrthoDB" id="9876299at2759"/>